<keyword evidence="3" id="KW-1185">Reference proteome</keyword>
<evidence type="ECO:0000256" key="1">
    <source>
        <dbReference type="SAM" id="MobiDB-lite"/>
    </source>
</evidence>
<protein>
    <submittedName>
        <fullName evidence="2">DUF1289 domain-containing protein</fullName>
    </submittedName>
</protein>
<name>A0ABU9GG86_COBMA</name>
<dbReference type="Proteomes" id="UP001378242">
    <property type="component" value="Unassembled WGS sequence"/>
</dbReference>
<evidence type="ECO:0000313" key="3">
    <source>
        <dbReference type="Proteomes" id="UP001378242"/>
    </source>
</evidence>
<organism evidence="2 3">
    <name type="scientific">Cobetia marina</name>
    <name type="common">Deleya marina</name>
    <dbReference type="NCBI Taxonomy" id="28258"/>
    <lineage>
        <taxon>Bacteria</taxon>
        <taxon>Pseudomonadati</taxon>
        <taxon>Pseudomonadota</taxon>
        <taxon>Gammaproteobacteria</taxon>
        <taxon>Oceanospirillales</taxon>
        <taxon>Halomonadaceae</taxon>
        <taxon>Cobetia</taxon>
    </lineage>
</organism>
<dbReference type="InterPro" id="IPR010710">
    <property type="entry name" value="DUF1289"/>
</dbReference>
<gene>
    <name evidence="2" type="ORF">V6243_11720</name>
</gene>
<dbReference type="Pfam" id="PF06945">
    <property type="entry name" value="DUF1289"/>
    <property type="match status" value="1"/>
</dbReference>
<reference evidence="2 3" key="1">
    <citation type="submission" date="2024-02" db="EMBL/GenBank/DDBJ databases">
        <title>Bacteria isolated from the canopy kelp, Nereocystis luetkeana.</title>
        <authorList>
            <person name="Pfister C.A."/>
            <person name="Younker I.T."/>
            <person name="Light S.H."/>
        </authorList>
    </citation>
    <scope>NUCLEOTIDE SEQUENCE [LARGE SCALE GENOMIC DNA]</scope>
    <source>
        <strain evidence="2 3">TI.5.07</strain>
    </source>
</reference>
<sequence length="162" mass="18313">MSRILSPCVGVCSTTVGDNVCRGCQRHDQEILDWFGYDSEQRTQRMRELDALRSDVAGRWLYVHDEAALAEQLTRHRIRFREDQSALSRAVELLRVGRTRIRDLSAYGITPCSGGEELEPEQLFSRINDEIMVEAAKRANNEVSPAGHPPDATQDDAGKRKD</sequence>
<comment type="caution">
    <text evidence="2">The sequence shown here is derived from an EMBL/GenBank/DDBJ whole genome shotgun (WGS) entry which is preliminary data.</text>
</comment>
<dbReference type="GeneID" id="43177139"/>
<proteinExistence type="predicted"/>
<dbReference type="PANTHER" id="PTHR35175">
    <property type="entry name" value="DUF1289 DOMAIN-CONTAINING PROTEIN"/>
    <property type="match status" value="1"/>
</dbReference>
<dbReference type="EMBL" id="JBAKAP010000012">
    <property type="protein sequence ID" value="MEL0617493.1"/>
    <property type="molecule type" value="Genomic_DNA"/>
</dbReference>
<evidence type="ECO:0000313" key="2">
    <source>
        <dbReference type="EMBL" id="MEL0617493.1"/>
    </source>
</evidence>
<accession>A0ABU9GG86</accession>
<dbReference type="PANTHER" id="PTHR35175:SF1">
    <property type="entry name" value="OXIDOREDUCTASE"/>
    <property type="match status" value="1"/>
</dbReference>
<feature type="region of interest" description="Disordered" evidence="1">
    <location>
        <begin position="135"/>
        <end position="162"/>
    </location>
</feature>
<dbReference type="RefSeq" id="WP_084208100.1">
    <property type="nucleotide sequence ID" value="NZ_BJOH01000041.1"/>
</dbReference>